<feature type="signal peptide" evidence="2">
    <location>
        <begin position="1"/>
        <end position="18"/>
    </location>
</feature>
<name>A0A8S0QKN5_OLEEU</name>
<evidence type="ECO:0000313" key="4">
    <source>
        <dbReference type="Proteomes" id="UP000594638"/>
    </source>
</evidence>
<evidence type="ECO:0000256" key="2">
    <source>
        <dbReference type="SAM" id="SignalP"/>
    </source>
</evidence>
<accession>A0A8S0QKN5</accession>
<evidence type="ECO:0008006" key="5">
    <source>
        <dbReference type="Google" id="ProtNLM"/>
    </source>
</evidence>
<dbReference type="EMBL" id="CACTIH010001913">
    <property type="protein sequence ID" value="CAA2968559.1"/>
    <property type="molecule type" value="Genomic_DNA"/>
</dbReference>
<comment type="caution">
    <text evidence="3">The sequence shown here is derived from an EMBL/GenBank/DDBJ whole genome shotgun (WGS) entry which is preliminary data.</text>
</comment>
<sequence>MMRSFLVLSLQTWFQASCSEDSDNEEACVSSGDGDDDEVPYPGAGNIERDSIASASGMAKGDGGASEIPMEAITVVPMDKPPIVKMM</sequence>
<keyword evidence="4" id="KW-1185">Reference proteome</keyword>
<organism evidence="3 4">
    <name type="scientific">Olea europaea subsp. europaea</name>
    <dbReference type="NCBI Taxonomy" id="158383"/>
    <lineage>
        <taxon>Eukaryota</taxon>
        <taxon>Viridiplantae</taxon>
        <taxon>Streptophyta</taxon>
        <taxon>Embryophyta</taxon>
        <taxon>Tracheophyta</taxon>
        <taxon>Spermatophyta</taxon>
        <taxon>Magnoliopsida</taxon>
        <taxon>eudicotyledons</taxon>
        <taxon>Gunneridae</taxon>
        <taxon>Pentapetalae</taxon>
        <taxon>asterids</taxon>
        <taxon>lamiids</taxon>
        <taxon>Lamiales</taxon>
        <taxon>Oleaceae</taxon>
        <taxon>Oleeae</taxon>
        <taxon>Olea</taxon>
    </lineage>
</organism>
<feature type="chain" id="PRO_5035826504" description="Secreted protein" evidence="2">
    <location>
        <begin position="19"/>
        <end position="87"/>
    </location>
</feature>
<dbReference type="Proteomes" id="UP000594638">
    <property type="component" value="Unassembled WGS sequence"/>
</dbReference>
<evidence type="ECO:0000313" key="3">
    <source>
        <dbReference type="EMBL" id="CAA2968559.1"/>
    </source>
</evidence>
<proteinExistence type="predicted"/>
<evidence type="ECO:0000256" key="1">
    <source>
        <dbReference type="SAM" id="MobiDB-lite"/>
    </source>
</evidence>
<gene>
    <name evidence="3" type="ORF">OLEA9_A067283</name>
</gene>
<keyword evidence="2" id="KW-0732">Signal</keyword>
<dbReference type="AlphaFoldDB" id="A0A8S0QKN5"/>
<reference evidence="3 4" key="1">
    <citation type="submission" date="2019-12" db="EMBL/GenBank/DDBJ databases">
        <authorList>
            <person name="Alioto T."/>
            <person name="Alioto T."/>
            <person name="Gomez Garrido J."/>
        </authorList>
    </citation>
    <scope>NUCLEOTIDE SEQUENCE [LARGE SCALE GENOMIC DNA]</scope>
</reference>
<protein>
    <recommendedName>
        <fullName evidence="5">Secreted protein</fullName>
    </recommendedName>
</protein>
<feature type="region of interest" description="Disordered" evidence="1">
    <location>
        <begin position="20"/>
        <end position="48"/>
    </location>
</feature>
<dbReference type="Gramene" id="OE9A067283T1">
    <property type="protein sequence ID" value="OE9A067283C1"/>
    <property type="gene ID" value="OE9A067283"/>
</dbReference>